<feature type="transmembrane region" description="Helical" evidence="1">
    <location>
        <begin position="118"/>
        <end position="138"/>
    </location>
</feature>
<dbReference type="Proteomes" id="UP000006365">
    <property type="component" value="Chromosome"/>
</dbReference>
<evidence type="ECO:0000256" key="1">
    <source>
        <dbReference type="SAM" id="Phobius"/>
    </source>
</evidence>
<dbReference type="KEGG" id="dpr:Despr_1946"/>
<gene>
    <name evidence="2" type="ordered locus">Despr_1946</name>
</gene>
<accession>A0A7U3YMH2</accession>
<keyword evidence="1" id="KW-0812">Transmembrane</keyword>
<organism evidence="2 3">
    <name type="scientific">Desulfobulbus propionicus (strain ATCC 33891 / DSM 2032 / VKM B-1956 / 1pr3)</name>
    <dbReference type="NCBI Taxonomy" id="577650"/>
    <lineage>
        <taxon>Bacteria</taxon>
        <taxon>Pseudomonadati</taxon>
        <taxon>Thermodesulfobacteriota</taxon>
        <taxon>Desulfobulbia</taxon>
        <taxon>Desulfobulbales</taxon>
        <taxon>Desulfobulbaceae</taxon>
        <taxon>Desulfobulbus</taxon>
    </lineage>
</organism>
<keyword evidence="1" id="KW-1133">Transmembrane helix</keyword>
<keyword evidence="3" id="KW-1185">Reference proteome</keyword>
<dbReference type="AlphaFoldDB" id="A0A7U3YMH2"/>
<feature type="transmembrane region" description="Helical" evidence="1">
    <location>
        <begin position="21"/>
        <end position="40"/>
    </location>
</feature>
<feature type="transmembrane region" description="Helical" evidence="1">
    <location>
        <begin position="46"/>
        <end position="67"/>
    </location>
</feature>
<name>A0A7U3YMH2_DESPD</name>
<dbReference type="RefSeq" id="WP_015724634.1">
    <property type="nucleotide sequence ID" value="NC_014972.1"/>
</dbReference>
<feature type="transmembrane region" description="Helical" evidence="1">
    <location>
        <begin position="88"/>
        <end position="112"/>
    </location>
</feature>
<sequence length="151" mass="16856">MTGGARFSRWRKPGARRSVHLFAAPLLWTLVGGMLVHRGWAWMGQGSGRLLIVVALALGTLKSLLILDGMARRSIRRIILLQDGTCLGAVYSWQTWLLVALMAAAGFFLRWAGHPGPLLGMIYCAIGWSLCLSSRLGWRQWIQWVRNNEIA</sequence>
<evidence type="ECO:0000313" key="2">
    <source>
        <dbReference type="EMBL" id="ADW18094.1"/>
    </source>
</evidence>
<protein>
    <submittedName>
        <fullName evidence="2">Uncharacterized protein</fullName>
    </submittedName>
</protein>
<proteinExistence type="predicted"/>
<evidence type="ECO:0000313" key="3">
    <source>
        <dbReference type="Proteomes" id="UP000006365"/>
    </source>
</evidence>
<reference evidence="2 3" key="1">
    <citation type="journal article" date="2011" name="Stand. Genomic Sci.">
        <title>Complete genome sequence of Desulfobulbus propionicus type strain (1pr3).</title>
        <authorList>
            <person name="Pagani I."/>
            <person name="Lapidus A."/>
            <person name="Nolan M."/>
            <person name="Lucas S."/>
            <person name="Hammon N."/>
            <person name="Deshpande S."/>
            <person name="Cheng J.F."/>
            <person name="Chertkov O."/>
            <person name="Davenport K."/>
            <person name="Tapia R."/>
            <person name="Han C."/>
            <person name="Goodwin L."/>
            <person name="Pitluck S."/>
            <person name="Liolios K."/>
            <person name="Mavromatis K."/>
            <person name="Ivanova N."/>
            <person name="Mikhailova N."/>
            <person name="Pati A."/>
            <person name="Chen A."/>
            <person name="Palaniappan K."/>
            <person name="Land M."/>
            <person name="Hauser L."/>
            <person name="Chang Y.J."/>
            <person name="Jeffries C.D."/>
            <person name="Detter J.C."/>
            <person name="Brambilla E."/>
            <person name="Kannan K.P."/>
            <person name="Djao O.D."/>
            <person name="Rohde M."/>
            <person name="Pukall R."/>
            <person name="Spring S."/>
            <person name="Goker M."/>
            <person name="Sikorski J."/>
            <person name="Woyke T."/>
            <person name="Bristow J."/>
            <person name="Eisen J.A."/>
            <person name="Markowitz V."/>
            <person name="Hugenholtz P."/>
            <person name="Kyrpides N.C."/>
            <person name="Klenk H.P."/>
        </authorList>
    </citation>
    <scope>NUCLEOTIDE SEQUENCE [LARGE SCALE GENOMIC DNA]</scope>
    <source>
        <strain evidence="3">ATCC 33891 / DSM 2032 / 1pr3</strain>
    </source>
</reference>
<keyword evidence="1" id="KW-0472">Membrane</keyword>
<dbReference type="EMBL" id="CP002364">
    <property type="protein sequence ID" value="ADW18094.1"/>
    <property type="molecule type" value="Genomic_DNA"/>
</dbReference>